<evidence type="ECO:0000256" key="7">
    <source>
        <dbReference type="ARBA" id="ARBA00022771"/>
    </source>
</evidence>
<keyword evidence="13" id="KW-0804">Transcription</keyword>
<dbReference type="PROSITE" id="PS50112">
    <property type="entry name" value="PAS"/>
    <property type="match status" value="2"/>
</dbReference>
<feature type="compositionally biased region" description="Polar residues" evidence="16">
    <location>
        <begin position="157"/>
        <end position="181"/>
    </location>
</feature>
<keyword evidence="2" id="KW-0716">Sensory transduction</keyword>
<protein>
    <submittedName>
        <fullName evidence="19">Blue light receptor</fullName>
    </submittedName>
</protein>
<dbReference type="InterPro" id="IPR035965">
    <property type="entry name" value="PAS-like_dom_sf"/>
</dbReference>
<dbReference type="PANTHER" id="PTHR47429:SF7">
    <property type="entry name" value="GATA-FACTOR"/>
    <property type="match status" value="1"/>
</dbReference>
<dbReference type="FunFam" id="3.30.450.20:FF:000064">
    <property type="entry name" value="Vivid PAS protein VVD"/>
    <property type="match status" value="1"/>
</dbReference>
<dbReference type="InterPro" id="IPR001610">
    <property type="entry name" value="PAC"/>
</dbReference>
<dbReference type="SUPFAM" id="SSF55785">
    <property type="entry name" value="PYP-like sensor domain (PAS domain)"/>
    <property type="match status" value="3"/>
</dbReference>
<name>A0A7R7XMD2_9EURO</name>
<dbReference type="InterPro" id="IPR013088">
    <property type="entry name" value="Znf_NHR/GATA"/>
</dbReference>
<reference evidence="19" key="2">
    <citation type="submission" date="2021-02" db="EMBL/GenBank/DDBJ databases">
        <title>Aspergillus puulaauensis MK2 genome sequence.</title>
        <authorList>
            <person name="Futagami T."/>
            <person name="Mori K."/>
            <person name="Kadooka C."/>
            <person name="Tanaka T."/>
        </authorList>
    </citation>
    <scope>NUCLEOTIDE SEQUENCE</scope>
    <source>
        <strain evidence="19">MK2</strain>
    </source>
</reference>
<dbReference type="GO" id="GO:0006355">
    <property type="term" value="P:regulation of DNA-templated transcription"/>
    <property type="evidence" value="ECO:0007669"/>
    <property type="project" value="InterPro"/>
</dbReference>
<keyword evidence="3" id="KW-0285">Flavoprotein</keyword>
<dbReference type="AlphaFoldDB" id="A0A7R7XMD2"/>
<evidence type="ECO:0000256" key="1">
    <source>
        <dbReference type="ARBA" id="ARBA00022543"/>
    </source>
</evidence>
<evidence type="ECO:0000256" key="11">
    <source>
        <dbReference type="ARBA" id="ARBA00023125"/>
    </source>
</evidence>
<gene>
    <name evidence="19" type="primary">WC1</name>
    <name evidence="19" type="ORF">APUU_31474S</name>
</gene>
<evidence type="ECO:0000256" key="2">
    <source>
        <dbReference type="ARBA" id="ARBA00022606"/>
    </source>
</evidence>
<feature type="domain" description="PAS" evidence="17">
    <location>
        <begin position="264"/>
        <end position="286"/>
    </location>
</feature>
<dbReference type="SUPFAM" id="SSF57716">
    <property type="entry name" value="Glucocorticoid receptor-like (DNA-binding domain)"/>
    <property type="match status" value="1"/>
</dbReference>
<dbReference type="Pfam" id="PF08447">
    <property type="entry name" value="PAS_3"/>
    <property type="match status" value="1"/>
</dbReference>
<evidence type="ECO:0000256" key="9">
    <source>
        <dbReference type="ARBA" id="ARBA00022991"/>
    </source>
</evidence>
<keyword evidence="7 15" id="KW-0863">Zinc-finger</keyword>
<evidence type="ECO:0000256" key="16">
    <source>
        <dbReference type="SAM" id="MobiDB-lite"/>
    </source>
</evidence>
<dbReference type="GO" id="GO:0043565">
    <property type="term" value="F:sequence-specific DNA binding"/>
    <property type="evidence" value="ECO:0007669"/>
    <property type="project" value="InterPro"/>
</dbReference>
<dbReference type="InterPro" id="IPR000679">
    <property type="entry name" value="Znf_GATA"/>
</dbReference>
<dbReference type="InterPro" id="IPR013655">
    <property type="entry name" value="PAS_fold_3"/>
</dbReference>
<dbReference type="EMBL" id="AP024445">
    <property type="protein sequence ID" value="BCS23249.1"/>
    <property type="molecule type" value="Genomic_DNA"/>
</dbReference>
<feature type="compositionally biased region" description="Polar residues" evidence="16">
    <location>
        <begin position="667"/>
        <end position="676"/>
    </location>
</feature>
<dbReference type="Gene3D" id="3.30.50.10">
    <property type="entry name" value="Erythroid Transcription Factor GATA-1, subunit A"/>
    <property type="match status" value="1"/>
</dbReference>
<dbReference type="Pfam" id="PF00320">
    <property type="entry name" value="GATA"/>
    <property type="match status" value="1"/>
</dbReference>
<keyword evidence="1" id="KW-0600">Photoreceptor protein</keyword>
<feature type="compositionally biased region" description="Polar residues" evidence="16">
    <location>
        <begin position="684"/>
        <end position="702"/>
    </location>
</feature>
<keyword evidence="5" id="KW-0479">Metal-binding</keyword>
<keyword evidence="11" id="KW-0238">DNA-binding</keyword>
<feature type="region of interest" description="Disordered" evidence="16">
    <location>
        <begin position="667"/>
        <end position="702"/>
    </location>
</feature>
<evidence type="ECO:0000256" key="6">
    <source>
        <dbReference type="ARBA" id="ARBA00022737"/>
    </source>
</evidence>
<dbReference type="SMART" id="SM00086">
    <property type="entry name" value="PAC"/>
    <property type="match status" value="2"/>
</dbReference>
<dbReference type="SMART" id="SM00401">
    <property type="entry name" value="ZnF_GATA"/>
    <property type="match status" value="1"/>
</dbReference>
<dbReference type="Proteomes" id="UP000654913">
    <property type="component" value="Chromosome 3"/>
</dbReference>
<reference evidence="19" key="1">
    <citation type="submission" date="2021-01" db="EMBL/GenBank/DDBJ databases">
        <authorList>
            <consortium name="Aspergillus puulaauensis MK2 genome sequencing consortium"/>
            <person name="Kazuki M."/>
            <person name="Futagami T."/>
        </authorList>
    </citation>
    <scope>NUCLEOTIDE SEQUENCE</scope>
    <source>
        <strain evidence="19">MK2</strain>
    </source>
</reference>
<evidence type="ECO:0000256" key="4">
    <source>
        <dbReference type="ARBA" id="ARBA00022643"/>
    </source>
</evidence>
<evidence type="ECO:0000313" key="19">
    <source>
        <dbReference type="EMBL" id="BCS23249.1"/>
    </source>
</evidence>
<evidence type="ECO:0000256" key="5">
    <source>
        <dbReference type="ARBA" id="ARBA00022723"/>
    </source>
</evidence>
<evidence type="ECO:0000256" key="3">
    <source>
        <dbReference type="ARBA" id="ARBA00022630"/>
    </source>
</evidence>
<dbReference type="RefSeq" id="XP_041555443.1">
    <property type="nucleotide sequence ID" value="XM_041702682.1"/>
</dbReference>
<evidence type="ECO:0000256" key="14">
    <source>
        <dbReference type="ARBA" id="ARBA00023170"/>
    </source>
</evidence>
<sequence>MANRGIVNFDDIYYDGQYSAPQPEDHEVNNNEALHAKMAPFASSIPVENYVYPPHNPMLEYDPATNTSMPMGLGPGDGFPYDISTHPSSTLPLGHRLDNIASLQPRASRPENISAHSTTQSREYTTSMSWNQPHIPSGITSSTQSALSQPWAATRNVEPSTDQASQARQHQNVQRLPQASVSGPPHRFIQPKTLSGKSYTLAIPKSETTRKNTPYPNIHSRSGFDIMGILARVVSRHDPKIDLGPVDLSCAFVLCDLTLEDHPIVYVSNAFEQLTGYTEREIVGKNCRFLQSPNAQVERGEPRKFVDSYTALRLRYAIEKLSELQVSIINYRKGGQPFMNLVTMIPVHWDSKDYFVGFQVDLVERPDAVTKRNPDGTYMIDYHRSQLPNYAVPSPDMYQDYRDPATQISPSQVSAILDSVVTGQPVARGHLHHMLVENTGDVIFVLSYEGEFLYLSPSCRTMLEYKSSDLLGKTLSTICHPSDIGPVTRDLRACTSDDPISVIYRIRRKYSGFTWFENHGKWHITGKGRQFMVLVGRIISVYSSIQLADLEHGSLMENDLWAKLSLSGIILFMSSKSRAVLGRSPDDLMGKCIQDILVNDNLQSEPGIQQALESSRNYQQTTITHQIRHRKGHALATQITLYPGDMPEDDSKPNFLIAHLRFPKFVQPQQEPSLSTTDDRIRSQNRSQNSGDARSGDTRQLQSAESTLHLRPHPNFPHPFTTSFATLAVPSSLVSETSSGSTSAAAAHLFEELNPTRGSSWYFELRELEKQNRGLVEEAQRLLSRRKKRKRKQSSAVIEKSCVMCQTKTTPEWRRGPSGNRDLCNSCGLRWAKQMRNAAQLEKPVAVA</sequence>
<feature type="region of interest" description="Disordered" evidence="16">
    <location>
        <begin position="106"/>
        <end position="193"/>
    </location>
</feature>
<dbReference type="GO" id="GO:0005634">
    <property type="term" value="C:nucleus"/>
    <property type="evidence" value="ECO:0007669"/>
    <property type="project" value="TreeGrafter"/>
</dbReference>
<feature type="domain" description="PAS" evidence="17">
    <location>
        <begin position="435"/>
        <end position="498"/>
    </location>
</feature>
<evidence type="ECO:0000256" key="15">
    <source>
        <dbReference type="PROSITE-ProRule" id="PRU00094"/>
    </source>
</evidence>
<dbReference type="GO" id="GO:0009881">
    <property type="term" value="F:photoreceptor activity"/>
    <property type="evidence" value="ECO:0007669"/>
    <property type="project" value="UniProtKB-KW"/>
</dbReference>
<evidence type="ECO:0000256" key="8">
    <source>
        <dbReference type="ARBA" id="ARBA00022833"/>
    </source>
</evidence>
<evidence type="ECO:0000313" key="20">
    <source>
        <dbReference type="Proteomes" id="UP000654913"/>
    </source>
</evidence>
<dbReference type="PROSITE" id="PS50114">
    <property type="entry name" value="GATA_ZN_FINGER_2"/>
    <property type="match status" value="1"/>
</dbReference>
<evidence type="ECO:0000256" key="10">
    <source>
        <dbReference type="ARBA" id="ARBA00023015"/>
    </source>
</evidence>
<evidence type="ECO:0000259" key="17">
    <source>
        <dbReference type="PROSITE" id="PS50112"/>
    </source>
</evidence>
<dbReference type="GeneID" id="64973254"/>
<dbReference type="OrthoDB" id="447251at2759"/>
<dbReference type="PANTHER" id="PTHR47429">
    <property type="entry name" value="PROTEIN TWIN LOV 1"/>
    <property type="match status" value="1"/>
</dbReference>
<dbReference type="Pfam" id="PF13426">
    <property type="entry name" value="PAS_9"/>
    <property type="match status" value="2"/>
</dbReference>
<dbReference type="InterPro" id="IPR000014">
    <property type="entry name" value="PAS"/>
</dbReference>
<evidence type="ECO:0000259" key="18">
    <source>
        <dbReference type="PROSITE" id="PS50114"/>
    </source>
</evidence>
<keyword evidence="20" id="KW-1185">Reference proteome</keyword>
<keyword evidence="8" id="KW-0862">Zinc</keyword>
<dbReference type="CDD" id="cd00202">
    <property type="entry name" value="ZnF_GATA"/>
    <property type="match status" value="1"/>
</dbReference>
<accession>A0A7R7XMD2</accession>
<keyword evidence="12" id="KW-0010">Activator</keyword>
<feature type="domain" description="GATA-type" evidence="18">
    <location>
        <begin position="800"/>
        <end position="829"/>
    </location>
</feature>
<keyword evidence="4" id="KW-0288">FMN</keyword>
<proteinExistence type="predicted"/>
<dbReference type="CDD" id="cd00130">
    <property type="entry name" value="PAS"/>
    <property type="match status" value="3"/>
</dbReference>
<keyword evidence="10" id="KW-0805">Transcription regulation</keyword>
<evidence type="ECO:0000256" key="12">
    <source>
        <dbReference type="ARBA" id="ARBA00023159"/>
    </source>
</evidence>
<dbReference type="Gene3D" id="3.30.450.20">
    <property type="entry name" value="PAS domain"/>
    <property type="match status" value="3"/>
</dbReference>
<dbReference type="GO" id="GO:0008270">
    <property type="term" value="F:zinc ion binding"/>
    <property type="evidence" value="ECO:0007669"/>
    <property type="project" value="UniProtKB-KW"/>
</dbReference>
<dbReference type="NCBIfam" id="TIGR00229">
    <property type="entry name" value="sensory_box"/>
    <property type="match status" value="2"/>
</dbReference>
<dbReference type="SMART" id="SM00091">
    <property type="entry name" value="PAS"/>
    <property type="match status" value="3"/>
</dbReference>
<evidence type="ECO:0000256" key="13">
    <source>
        <dbReference type="ARBA" id="ARBA00023163"/>
    </source>
</evidence>
<keyword evidence="9" id="KW-0157">Chromophore</keyword>
<feature type="compositionally biased region" description="Polar residues" evidence="16">
    <location>
        <begin position="114"/>
        <end position="148"/>
    </location>
</feature>
<keyword evidence="6" id="KW-0677">Repeat</keyword>
<keyword evidence="14 19" id="KW-0675">Receptor</keyword>
<dbReference type="FunFam" id="3.30.50.10:FF:000065">
    <property type="entry name" value="GATA transcription factor LreA"/>
    <property type="match status" value="1"/>
</dbReference>
<dbReference type="KEGG" id="apuu:APUU_31474S"/>
<organism evidence="19 20">
    <name type="scientific">Aspergillus puulaauensis</name>
    <dbReference type="NCBI Taxonomy" id="1220207"/>
    <lineage>
        <taxon>Eukaryota</taxon>
        <taxon>Fungi</taxon>
        <taxon>Dikarya</taxon>
        <taxon>Ascomycota</taxon>
        <taxon>Pezizomycotina</taxon>
        <taxon>Eurotiomycetes</taxon>
        <taxon>Eurotiomycetidae</taxon>
        <taxon>Eurotiales</taxon>
        <taxon>Aspergillaceae</taxon>
        <taxon>Aspergillus</taxon>
    </lineage>
</organism>